<proteinExistence type="predicted"/>
<feature type="transmembrane region" description="Helical" evidence="1">
    <location>
        <begin position="130"/>
        <end position="154"/>
    </location>
</feature>
<evidence type="ECO:0000259" key="2">
    <source>
        <dbReference type="Pfam" id="PF06580"/>
    </source>
</evidence>
<dbReference type="GO" id="GO:0000155">
    <property type="term" value="F:phosphorelay sensor kinase activity"/>
    <property type="evidence" value="ECO:0007669"/>
    <property type="project" value="InterPro"/>
</dbReference>
<sequence length="413" mass="47757">MQIGFNKYNVYFTNSYYRFDSNFIRFSLFILSTKGVKPYLCRIKSNFAPDMTQVKMKIMSWKNGLLLSAVSYVFYLVMWFILDDKTIDQLPGMTIADYMVDFLLCMLFTYISLGFCFLVFRVLPFRTSYVWGMVYASCLMALNNIVAFGMITLFNFLWDETDNGLLDELLNMKGAYTFAMISTFLSSVYANSFYLQSYIKVRDEKQALEMALMKEKEIALQSQLNSLKLQINPHFMFNNFNNLLELIEEDTELAGKFLSNLSKVYRYIITNLDRNLIPVADEIKFLDSYLYLMKVRHNEGVIAKVSPGVRQCKGFLPPAVLQLLVENAIKHNSFSSEHPLVINIKLSDDYITVCNLKRPLMSPIESTGLGLKNIIERYALLCDKKVKIENAENFYSVSLPIIKNINPYENTDS</sequence>
<feature type="transmembrane region" description="Helical" evidence="1">
    <location>
        <begin position="102"/>
        <end position="123"/>
    </location>
</feature>
<feature type="transmembrane region" description="Helical" evidence="1">
    <location>
        <begin position="174"/>
        <end position="195"/>
    </location>
</feature>
<keyword evidence="3" id="KW-0808">Transferase</keyword>
<keyword evidence="1" id="KW-1133">Transmembrane helix</keyword>
<organism evidence="3 4">
    <name type="scientific">Bacteroides eggerthii</name>
    <dbReference type="NCBI Taxonomy" id="28111"/>
    <lineage>
        <taxon>Bacteria</taxon>
        <taxon>Pseudomonadati</taxon>
        <taxon>Bacteroidota</taxon>
        <taxon>Bacteroidia</taxon>
        <taxon>Bacteroidales</taxon>
        <taxon>Bacteroidaceae</taxon>
        <taxon>Bacteroides</taxon>
    </lineage>
</organism>
<evidence type="ECO:0000256" key="1">
    <source>
        <dbReference type="SAM" id="Phobius"/>
    </source>
</evidence>
<name>A0A414MFD1_9BACE</name>
<dbReference type="InterPro" id="IPR050640">
    <property type="entry name" value="Bact_2-comp_sensor_kinase"/>
</dbReference>
<dbReference type="GO" id="GO:0016020">
    <property type="term" value="C:membrane"/>
    <property type="evidence" value="ECO:0007669"/>
    <property type="project" value="InterPro"/>
</dbReference>
<comment type="caution">
    <text evidence="3">The sequence shown here is derived from an EMBL/GenBank/DDBJ whole genome shotgun (WGS) entry which is preliminary data.</text>
</comment>
<evidence type="ECO:0000313" key="4">
    <source>
        <dbReference type="Proteomes" id="UP000283538"/>
    </source>
</evidence>
<dbReference type="Proteomes" id="UP000283538">
    <property type="component" value="Unassembled WGS sequence"/>
</dbReference>
<dbReference type="PANTHER" id="PTHR34220:SF7">
    <property type="entry name" value="SENSOR HISTIDINE KINASE YPDA"/>
    <property type="match status" value="1"/>
</dbReference>
<reference evidence="3 4" key="1">
    <citation type="submission" date="2018-08" db="EMBL/GenBank/DDBJ databases">
        <title>A genome reference for cultivated species of the human gut microbiota.</title>
        <authorList>
            <person name="Zou Y."/>
            <person name="Xue W."/>
            <person name="Luo G."/>
        </authorList>
    </citation>
    <scope>NUCLEOTIDE SEQUENCE [LARGE SCALE GENOMIC DNA]</scope>
    <source>
        <strain evidence="3 4">AM26-26AC</strain>
    </source>
</reference>
<dbReference type="EMBL" id="QSLA01000005">
    <property type="protein sequence ID" value="RHF09946.1"/>
    <property type="molecule type" value="Genomic_DNA"/>
</dbReference>
<feature type="domain" description="Signal transduction histidine kinase internal region" evidence="2">
    <location>
        <begin position="223"/>
        <end position="299"/>
    </location>
</feature>
<keyword evidence="3" id="KW-0418">Kinase</keyword>
<dbReference type="AlphaFoldDB" id="A0A414MFD1"/>
<protein>
    <submittedName>
        <fullName evidence="3">Histidine kinase</fullName>
    </submittedName>
</protein>
<gene>
    <name evidence="3" type="ORF">DW701_05905</name>
</gene>
<dbReference type="Pfam" id="PF06580">
    <property type="entry name" value="His_kinase"/>
    <property type="match status" value="1"/>
</dbReference>
<dbReference type="PANTHER" id="PTHR34220">
    <property type="entry name" value="SENSOR HISTIDINE KINASE YPDA"/>
    <property type="match status" value="1"/>
</dbReference>
<evidence type="ECO:0000313" key="3">
    <source>
        <dbReference type="EMBL" id="RHF09946.1"/>
    </source>
</evidence>
<keyword evidence="1" id="KW-0472">Membrane</keyword>
<feature type="transmembrane region" description="Helical" evidence="1">
    <location>
        <begin position="64"/>
        <end position="82"/>
    </location>
</feature>
<keyword evidence="1" id="KW-0812">Transmembrane</keyword>
<dbReference type="InterPro" id="IPR010559">
    <property type="entry name" value="Sig_transdc_His_kin_internal"/>
</dbReference>
<accession>A0A414MFD1</accession>